<dbReference type="EMBL" id="LS483468">
    <property type="protein sequence ID" value="SQI38019.1"/>
    <property type="molecule type" value="Genomic_DNA"/>
</dbReference>
<proteinExistence type="predicted"/>
<evidence type="ECO:0000313" key="3">
    <source>
        <dbReference type="Proteomes" id="UP000249091"/>
    </source>
</evidence>
<dbReference type="STRING" id="1219011.GCA_001895045_01545"/>
<dbReference type="Proteomes" id="UP000249091">
    <property type="component" value="Chromosome 1"/>
</dbReference>
<sequence>MSPTSARTVARRLVPARRAPLSRDAAASRISAYVYGNVLVLAALVPLTTSRQYIGIAIVLGTAFSTFLAHVFAESVSQSVRSARTLTGNERWEELRNSVPILSSASFPCLILLTAWVGWLEPRTAQLLAELVILIRIGSTVFVVQGLQGRPPGTSTVFAAVGIALLAGVVVAVKLVLTH</sequence>
<feature type="transmembrane region" description="Helical" evidence="1">
    <location>
        <begin position="30"/>
        <end position="47"/>
    </location>
</feature>
<keyword evidence="1" id="KW-0812">Transmembrane</keyword>
<feature type="transmembrane region" description="Helical" evidence="1">
    <location>
        <begin position="157"/>
        <end position="177"/>
    </location>
</feature>
<evidence type="ECO:0000313" key="2">
    <source>
        <dbReference type="EMBL" id="SQI38019.1"/>
    </source>
</evidence>
<organism evidence="2 3">
    <name type="scientific">Rhodococcus coprophilus</name>
    <dbReference type="NCBI Taxonomy" id="38310"/>
    <lineage>
        <taxon>Bacteria</taxon>
        <taxon>Bacillati</taxon>
        <taxon>Actinomycetota</taxon>
        <taxon>Actinomycetes</taxon>
        <taxon>Mycobacteriales</taxon>
        <taxon>Nocardiaceae</taxon>
        <taxon>Rhodococcus</taxon>
    </lineage>
</organism>
<keyword evidence="1" id="KW-0472">Membrane</keyword>
<dbReference type="AlphaFoldDB" id="A0A2X4UH58"/>
<accession>A0A2X4UH58</accession>
<protein>
    <submittedName>
        <fullName evidence="2">Hypothetical membrane protein</fullName>
    </submittedName>
</protein>
<evidence type="ECO:0000256" key="1">
    <source>
        <dbReference type="SAM" id="Phobius"/>
    </source>
</evidence>
<feature type="transmembrane region" description="Helical" evidence="1">
    <location>
        <begin position="54"/>
        <end position="73"/>
    </location>
</feature>
<dbReference type="RefSeq" id="WP_072699495.1">
    <property type="nucleotide sequence ID" value="NZ_JAFBBL010000001.1"/>
</dbReference>
<name>A0A2X4UH58_9NOCA</name>
<feature type="transmembrane region" description="Helical" evidence="1">
    <location>
        <begin position="127"/>
        <end position="145"/>
    </location>
</feature>
<keyword evidence="3" id="KW-1185">Reference proteome</keyword>
<dbReference type="KEGG" id="rcr:NCTC10994_03863"/>
<keyword evidence="1" id="KW-1133">Transmembrane helix</keyword>
<reference evidence="2 3" key="1">
    <citation type="submission" date="2018-06" db="EMBL/GenBank/DDBJ databases">
        <authorList>
            <consortium name="Pathogen Informatics"/>
            <person name="Doyle S."/>
        </authorList>
    </citation>
    <scope>NUCLEOTIDE SEQUENCE [LARGE SCALE GENOMIC DNA]</scope>
    <source>
        <strain evidence="2 3">NCTC10994</strain>
    </source>
</reference>
<gene>
    <name evidence="2" type="ORF">NCTC10994_03863</name>
</gene>
<feature type="transmembrane region" description="Helical" evidence="1">
    <location>
        <begin position="101"/>
        <end position="120"/>
    </location>
</feature>